<evidence type="ECO:0008006" key="4">
    <source>
        <dbReference type="Google" id="ProtNLM"/>
    </source>
</evidence>
<evidence type="ECO:0000313" key="3">
    <source>
        <dbReference type="Proteomes" id="UP000265618"/>
    </source>
</evidence>
<dbReference type="Gene3D" id="1.10.510.10">
    <property type="entry name" value="Transferase(Phosphotransferase) domain 1"/>
    <property type="match status" value="1"/>
</dbReference>
<evidence type="ECO:0000256" key="1">
    <source>
        <dbReference type="SAM" id="MobiDB-lite"/>
    </source>
</evidence>
<feature type="non-terminal residue" evidence="2">
    <location>
        <position position="1"/>
    </location>
</feature>
<proteinExistence type="predicted"/>
<gene>
    <name evidence="2" type="ORF">KIPB_013294</name>
</gene>
<name>A0A9K3D9B6_9EUKA</name>
<keyword evidence="3" id="KW-1185">Reference proteome</keyword>
<accession>A0A9K3D9B6</accession>
<sequence length="112" mass="13080">DLADLIPSAPPDALDLLRKMLAFNPAKRISAQEALAHPYLDQFHNEDEEPARDSPIEIIIADDEKMSVSVYRDRLYSEIVKRKKEIRNRALKKRREKHRKEGREEAEAEEDE</sequence>
<dbReference type="AlphaFoldDB" id="A0A9K3D9B6"/>
<dbReference type="Gene3D" id="3.30.200.20">
    <property type="entry name" value="Phosphorylase Kinase, domain 1"/>
    <property type="match status" value="1"/>
</dbReference>
<dbReference type="Proteomes" id="UP000265618">
    <property type="component" value="Unassembled WGS sequence"/>
</dbReference>
<dbReference type="EMBL" id="BDIP01006239">
    <property type="protein sequence ID" value="GIQ90486.1"/>
    <property type="molecule type" value="Genomic_DNA"/>
</dbReference>
<feature type="region of interest" description="Disordered" evidence="1">
    <location>
        <begin position="90"/>
        <end position="112"/>
    </location>
</feature>
<reference evidence="2 3" key="1">
    <citation type="journal article" date="2018" name="PLoS ONE">
        <title>The draft genome of Kipferlia bialata reveals reductive genome evolution in fornicate parasites.</title>
        <authorList>
            <person name="Tanifuji G."/>
            <person name="Takabayashi S."/>
            <person name="Kume K."/>
            <person name="Takagi M."/>
            <person name="Nakayama T."/>
            <person name="Kamikawa R."/>
            <person name="Inagaki Y."/>
            <person name="Hashimoto T."/>
        </authorList>
    </citation>
    <scope>NUCLEOTIDE SEQUENCE [LARGE SCALE GENOMIC DNA]</scope>
    <source>
        <strain evidence="2">NY0173</strain>
    </source>
</reference>
<organism evidence="2 3">
    <name type="scientific">Kipferlia bialata</name>
    <dbReference type="NCBI Taxonomy" id="797122"/>
    <lineage>
        <taxon>Eukaryota</taxon>
        <taxon>Metamonada</taxon>
        <taxon>Carpediemonas-like organisms</taxon>
        <taxon>Kipferlia</taxon>
    </lineage>
</organism>
<dbReference type="InterPro" id="IPR011009">
    <property type="entry name" value="Kinase-like_dom_sf"/>
</dbReference>
<comment type="caution">
    <text evidence="2">The sequence shown here is derived from an EMBL/GenBank/DDBJ whole genome shotgun (WGS) entry which is preliminary data.</text>
</comment>
<dbReference type="OrthoDB" id="192887at2759"/>
<evidence type="ECO:0000313" key="2">
    <source>
        <dbReference type="EMBL" id="GIQ90486.1"/>
    </source>
</evidence>
<dbReference type="SUPFAM" id="SSF56112">
    <property type="entry name" value="Protein kinase-like (PK-like)"/>
    <property type="match status" value="1"/>
</dbReference>
<protein>
    <recommendedName>
        <fullName evidence="4">Protein kinase domain-containing protein</fullName>
    </recommendedName>
</protein>